<feature type="region of interest" description="Disordered" evidence="5">
    <location>
        <begin position="388"/>
        <end position="424"/>
    </location>
</feature>
<dbReference type="InterPro" id="IPR058624">
    <property type="entry name" value="MdtA-like_HH"/>
</dbReference>
<evidence type="ECO:0000256" key="1">
    <source>
        <dbReference type="ARBA" id="ARBA00004196"/>
    </source>
</evidence>
<protein>
    <submittedName>
        <fullName evidence="9">Efflux RND transporter periplasmic adaptor subunit</fullName>
    </submittedName>
</protein>
<dbReference type="GO" id="GO:0016020">
    <property type="term" value="C:membrane"/>
    <property type="evidence" value="ECO:0007669"/>
    <property type="project" value="InterPro"/>
</dbReference>
<dbReference type="AlphaFoldDB" id="A0A7V8U853"/>
<sequence>MLSKLRSWIGRHKIWSALIALVLLYVAYLAVRPVQHDYEYLGETVARGSVERVVSASGKVRALNTIKVGTEVSGQITKVYVDFNSPVTKGQVLAEIDPTRVRARVQQIEAQVALARAGLQQTAANVARARAELQIQERDYARQKSLAERGFVSKANLDAAQTRLNSARNALEVATAQTESGDAQIRQANAELSSARLDLNRTVIIAPASGVIINKLVEPGTTVAASFQTPNLFEIAADITKMQVEASVDEADIGQIREGQDVTFTVDSYPDDVFRARVRQIRKAPVETQNVVSYLVIIDVDNLDGKLLPGMTANVEIITGAKANVVRVPTSALRFRPKAADRQAQEEPQPGDPDRKQAPRHFVYLAGTDPYRPVRKQVKIGLEGDDYTEILSGTKPGDKVLVRTKSLKPRTPSEDADEDDSAAS</sequence>
<dbReference type="SUPFAM" id="SSF111369">
    <property type="entry name" value="HlyD-like secretion proteins"/>
    <property type="match status" value="1"/>
</dbReference>
<evidence type="ECO:0000256" key="3">
    <source>
        <dbReference type="ARBA" id="ARBA00023054"/>
    </source>
</evidence>
<feature type="compositionally biased region" description="Acidic residues" evidence="5">
    <location>
        <begin position="414"/>
        <end position="424"/>
    </location>
</feature>
<feature type="coiled-coil region" evidence="4">
    <location>
        <begin position="119"/>
        <end position="177"/>
    </location>
</feature>
<dbReference type="InterPro" id="IPR058625">
    <property type="entry name" value="MdtA-like_BSH"/>
</dbReference>
<comment type="caution">
    <text evidence="9">The sequence shown here is derived from an EMBL/GenBank/DDBJ whole genome shotgun (WGS) entry which is preliminary data.</text>
</comment>
<dbReference type="Proteomes" id="UP000589292">
    <property type="component" value="Unassembled WGS sequence"/>
</dbReference>
<keyword evidence="3 4" id="KW-0175">Coiled coil</keyword>
<dbReference type="InterPro" id="IPR058636">
    <property type="entry name" value="Beta-barrel_YknX"/>
</dbReference>
<evidence type="ECO:0000259" key="6">
    <source>
        <dbReference type="Pfam" id="PF25876"/>
    </source>
</evidence>
<dbReference type="Pfam" id="PF25876">
    <property type="entry name" value="HH_MFP_RND"/>
    <property type="match status" value="1"/>
</dbReference>
<gene>
    <name evidence="9" type="ORF">FG486_05010</name>
</gene>
<evidence type="ECO:0000256" key="2">
    <source>
        <dbReference type="ARBA" id="ARBA00009477"/>
    </source>
</evidence>
<evidence type="ECO:0000256" key="4">
    <source>
        <dbReference type="SAM" id="Coils"/>
    </source>
</evidence>
<evidence type="ECO:0000259" key="8">
    <source>
        <dbReference type="Pfam" id="PF25990"/>
    </source>
</evidence>
<evidence type="ECO:0000313" key="10">
    <source>
        <dbReference type="Proteomes" id="UP000589292"/>
    </source>
</evidence>
<dbReference type="Pfam" id="PF25917">
    <property type="entry name" value="BSH_RND"/>
    <property type="match status" value="1"/>
</dbReference>
<dbReference type="EMBL" id="VDES01000001">
    <property type="protein sequence ID" value="MBA1373688.1"/>
    <property type="molecule type" value="Genomic_DNA"/>
</dbReference>
<dbReference type="PANTHER" id="PTHR32347">
    <property type="entry name" value="EFFLUX SYSTEM COMPONENT YKNX-RELATED"/>
    <property type="match status" value="1"/>
</dbReference>
<proteinExistence type="inferred from homology"/>
<comment type="subcellular location">
    <subcellularLocation>
        <location evidence="1">Cell envelope</location>
    </subcellularLocation>
</comment>
<dbReference type="Pfam" id="PF25990">
    <property type="entry name" value="Beta-barrel_YknX"/>
    <property type="match status" value="1"/>
</dbReference>
<dbReference type="InterPro" id="IPR050465">
    <property type="entry name" value="UPF0194_transport"/>
</dbReference>
<dbReference type="InterPro" id="IPR006143">
    <property type="entry name" value="RND_pump_MFP"/>
</dbReference>
<keyword evidence="10" id="KW-1185">Reference proteome</keyword>
<dbReference type="FunFam" id="2.40.30.170:FF:000010">
    <property type="entry name" value="Efflux RND transporter periplasmic adaptor subunit"/>
    <property type="match status" value="1"/>
</dbReference>
<dbReference type="RefSeq" id="WP_181266666.1">
    <property type="nucleotide sequence ID" value="NZ_BAAAGB010000002.1"/>
</dbReference>
<organism evidence="9 10">
    <name type="scientific">Sphingomonas ursincola</name>
    <dbReference type="NCBI Taxonomy" id="56361"/>
    <lineage>
        <taxon>Bacteria</taxon>
        <taxon>Pseudomonadati</taxon>
        <taxon>Pseudomonadota</taxon>
        <taxon>Alphaproteobacteria</taxon>
        <taxon>Sphingomonadales</taxon>
        <taxon>Sphingomonadaceae</taxon>
        <taxon>Sphingomonas</taxon>
    </lineage>
</organism>
<dbReference type="PANTHER" id="PTHR32347:SF14">
    <property type="entry name" value="EFFLUX SYSTEM COMPONENT YKNX-RELATED"/>
    <property type="match status" value="1"/>
</dbReference>
<feature type="region of interest" description="Disordered" evidence="5">
    <location>
        <begin position="334"/>
        <end position="358"/>
    </location>
</feature>
<dbReference type="Gene3D" id="2.40.420.20">
    <property type="match status" value="1"/>
</dbReference>
<dbReference type="NCBIfam" id="TIGR01730">
    <property type="entry name" value="RND_mfp"/>
    <property type="match status" value="1"/>
</dbReference>
<feature type="domain" description="Multidrug resistance protein MdtA-like alpha-helical hairpin" evidence="6">
    <location>
        <begin position="119"/>
        <end position="201"/>
    </location>
</feature>
<name>A0A7V8U853_9SPHN</name>
<reference evidence="9 10" key="1">
    <citation type="journal article" date="1994" name="Int. J. Syst. Bacteriol.">
        <title>Phylogenetic positions of novel aerobic, bacteriochlorophyll a-containing bacteria and description of Roseococcus thiosulfatophilus gen. nov., sp. nov., Erythromicrobium ramosum gen. nov., sp. nov., and Erythrobacter litoralis sp. nov.</title>
        <authorList>
            <person name="Yurkov V."/>
            <person name="Stackebrandt E."/>
            <person name="Holmes A."/>
            <person name="Fuerst J.A."/>
            <person name="Hugenholtz P."/>
            <person name="Golecki J."/>
            <person name="Gad'on N."/>
            <person name="Gorlenko V.M."/>
            <person name="Kompantseva E.I."/>
            <person name="Drews G."/>
        </authorList>
    </citation>
    <scope>NUCLEOTIDE SEQUENCE [LARGE SCALE GENOMIC DNA]</scope>
    <source>
        <strain evidence="9 10">KR-99</strain>
    </source>
</reference>
<evidence type="ECO:0000256" key="5">
    <source>
        <dbReference type="SAM" id="MobiDB-lite"/>
    </source>
</evidence>
<evidence type="ECO:0000259" key="7">
    <source>
        <dbReference type="Pfam" id="PF25917"/>
    </source>
</evidence>
<dbReference type="Gene3D" id="2.40.30.170">
    <property type="match status" value="1"/>
</dbReference>
<feature type="domain" description="YknX-like beta-barrel" evidence="8">
    <location>
        <begin position="242"/>
        <end position="317"/>
    </location>
</feature>
<comment type="similarity">
    <text evidence="2">Belongs to the membrane fusion protein (MFP) (TC 8.A.1) family.</text>
</comment>
<evidence type="ECO:0000313" key="9">
    <source>
        <dbReference type="EMBL" id="MBA1373688.1"/>
    </source>
</evidence>
<dbReference type="Gene3D" id="1.10.287.470">
    <property type="entry name" value="Helix hairpin bin"/>
    <property type="match status" value="1"/>
</dbReference>
<feature type="domain" description="Multidrug resistance protein MdtA-like barrel-sandwich hybrid" evidence="7">
    <location>
        <begin position="64"/>
        <end position="232"/>
    </location>
</feature>
<dbReference type="Gene3D" id="2.40.50.100">
    <property type="match status" value="1"/>
</dbReference>
<dbReference type="GO" id="GO:0022857">
    <property type="term" value="F:transmembrane transporter activity"/>
    <property type="evidence" value="ECO:0007669"/>
    <property type="project" value="InterPro"/>
</dbReference>
<dbReference type="GO" id="GO:0030313">
    <property type="term" value="C:cell envelope"/>
    <property type="evidence" value="ECO:0007669"/>
    <property type="project" value="UniProtKB-SubCell"/>
</dbReference>
<accession>A0A7V8U853</accession>